<organism evidence="1 2">
    <name type="scientific">Kribbella lupini</name>
    <dbReference type="NCBI Taxonomy" id="291602"/>
    <lineage>
        <taxon>Bacteria</taxon>
        <taxon>Bacillati</taxon>
        <taxon>Actinomycetota</taxon>
        <taxon>Actinomycetes</taxon>
        <taxon>Propionibacteriales</taxon>
        <taxon>Kribbellaceae</taxon>
        <taxon>Kribbella</taxon>
    </lineage>
</organism>
<proteinExistence type="predicted"/>
<keyword evidence="2" id="KW-1185">Reference proteome</keyword>
<comment type="caution">
    <text evidence="1">The sequence shown here is derived from an EMBL/GenBank/DDBJ whole genome shotgun (WGS) entry which is preliminary data.</text>
</comment>
<evidence type="ECO:0000313" key="2">
    <source>
        <dbReference type="Proteomes" id="UP001500363"/>
    </source>
</evidence>
<gene>
    <name evidence="1" type="ORF">GCM10009741_74080</name>
</gene>
<evidence type="ECO:0000313" key="1">
    <source>
        <dbReference type="EMBL" id="GAA1558382.1"/>
    </source>
</evidence>
<dbReference type="Proteomes" id="UP001500363">
    <property type="component" value="Unassembled WGS sequence"/>
</dbReference>
<evidence type="ECO:0008006" key="3">
    <source>
        <dbReference type="Google" id="ProtNLM"/>
    </source>
</evidence>
<reference evidence="1 2" key="1">
    <citation type="journal article" date="2019" name="Int. J. Syst. Evol. Microbiol.">
        <title>The Global Catalogue of Microorganisms (GCM) 10K type strain sequencing project: providing services to taxonomists for standard genome sequencing and annotation.</title>
        <authorList>
            <consortium name="The Broad Institute Genomics Platform"/>
            <consortium name="The Broad Institute Genome Sequencing Center for Infectious Disease"/>
            <person name="Wu L."/>
            <person name="Ma J."/>
        </authorList>
    </citation>
    <scope>NUCLEOTIDE SEQUENCE [LARGE SCALE GENOMIC DNA]</scope>
    <source>
        <strain evidence="1 2">JCM 14303</strain>
    </source>
</reference>
<protein>
    <recommendedName>
        <fullName evidence="3">Immunity protein 35 of polymorphic toxin system</fullName>
    </recommendedName>
</protein>
<name>A0ABN2CKM2_9ACTN</name>
<accession>A0ABN2CKM2</accession>
<dbReference type="EMBL" id="BAAANC010000005">
    <property type="protein sequence ID" value="GAA1558382.1"/>
    <property type="molecule type" value="Genomic_DNA"/>
</dbReference>
<sequence length="85" mass="9633">MQLVPDELLHQIVTRTLEHGGATVDLATGSFTCEGDFWYFPRYPSRTRRSSVKPGGSSEVDGRKIVTIYNPALDRIEYVWAGIRF</sequence>
<dbReference type="RefSeq" id="WP_344182780.1">
    <property type="nucleotide sequence ID" value="NZ_BAAANC010000005.1"/>
</dbReference>